<evidence type="ECO:0000313" key="3">
    <source>
        <dbReference type="Proteomes" id="UP000634136"/>
    </source>
</evidence>
<accession>A0A834WLB9</accession>
<proteinExistence type="predicted"/>
<gene>
    <name evidence="2" type="ORF">G2W53_026529</name>
</gene>
<dbReference type="Proteomes" id="UP000634136">
    <property type="component" value="Unassembled WGS sequence"/>
</dbReference>
<keyword evidence="1" id="KW-0812">Transmembrane</keyword>
<reference evidence="2" key="1">
    <citation type="submission" date="2020-09" db="EMBL/GenBank/DDBJ databases">
        <title>Genome-Enabled Discovery of Anthraquinone Biosynthesis in Senna tora.</title>
        <authorList>
            <person name="Kang S.-H."/>
            <person name="Pandey R.P."/>
            <person name="Lee C.-M."/>
            <person name="Sim J.-S."/>
            <person name="Jeong J.-T."/>
            <person name="Choi B.-S."/>
            <person name="Jung M."/>
            <person name="Ginzburg D."/>
            <person name="Zhao K."/>
            <person name="Won S.Y."/>
            <person name="Oh T.-J."/>
            <person name="Yu Y."/>
            <person name="Kim N.-H."/>
            <person name="Lee O.R."/>
            <person name="Lee T.-H."/>
            <person name="Bashyal P."/>
            <person name="Kim T.-S."/>
            <person name="Lee W.-H."/>
            <person name="Kawkins C."/>
            <person name="Kim C.-K."/>
            <person name="Kim J.S."/>
            <person name="Ahn B.O."/>
            <person name="Rhee S.Y."/>
            <person name="Sohng J.K."/>
        </authorList>
    </citation>
    <scope>NUCLEOTIDE SEQUENCE</scope>
    <source>
        <tissue evidence="2">Leaf</tissue>
    </source>
</reference>
<keyword evidence="1" id="KW-1133">Transmembrane helix</keyword>
<comment type="caution">
    <text evidence="2">The sequence shown here is derived from an EMBL/GenBank/DDBJ whole genome shotgun (WGS) entry which is preliminary data.</text>
</comment>
<dbReference type="EMBL" id="JAAIUW010000008">
    <property type="protein sequence ID" value="KAF7821074.1"/>
    <property type="molecule type" value="Genomic_DNA"/>
</dbReference>
<dbReference type="AlphaFoldDB" id="A0A834WLB9"/>
<keyword evidence="1" id="KW-0472">Membrane</keyword>
<sequence length="139" mass="14563">MGLEVAWVVGVTAWDWKGDGATVVTVLGWLGGGVSYGFWVERRGVSVFGGVGYGIGKGKEDLKEAGVWFGFGAEKGGGSRLGGGVGWGSQFWWRKGNGSVWWCGGRWNGGGLGIGVGEGARGERRGNGLVGRWVVEEVL</sequence>
<keyword evidence="3" id="KW-1185">Reference proteome</keyword>
<feature type="transmembrane region" description="Helical" evidence="1">
    <location>
        <begin position="20"/>
        <end position="39"/>
    </location>
</feature>
<protein>
    <submittedName>
        <fullName evidence="2">Uncharacterized protein</fullName>
    </submittedName>
</protein>
<evidence type="ECO:0000313" key="2">
    <source>
        <dbReference type="EMBL" id="KAF7821074.1"/>
    </source>
</evidence>
<organism evidence="2 3">
    <name type="scientific">Senna tora</name>
    <dbReference type="NCBI Taxonomy" id="362788"/>
    <lineage>
        <taxon>Eukaryota</taxon>
        <taxon>Viridiplantae</taxon>
        <taxon>Streptophyta</taxon>
        <taxon>Embryophyta</taxon>
        <taxon>Tracheophyta</taxon>
        <taxon>Spermatophyta</taxon>
        <taxon>Magnoliopsida</taxon>
        <taxon>eudicotyledons</taxon>
        <taxon>Gunneridae</taxon>
        <taxon>Pentapetalae</taxon>
        <taxon>rosids</taxon>
        <taxon>fabids</taxon>
        <taxon>Fabales</taxon>
        <taxon>Fabaceae</taxon>
        <taxon>Caesalpinioideae</taxon>
        <taxon>Cassia clade</taxon>
        <taxon>Senna</taxon>
    </lineage>
</organism>
<evidence type="ECO:0000256" key="1">
    <source>
        <dbReference type="SAM" id="Phobius"/>
    </source>
</evidence>
<name>A0A834WLB9_9FABA</name>